<evidence type="ECO:0000313" key="1">
    <source>
        <dbReference type="EnsemblPlants" id="Solyc01g014531.1.1"/>
    </source>
</evidence>
<accession>A0A3Q7EBG3</accession>
<dbReference type="Proteomes" id="UP000004994">
    <property type="component" value="Chromosome 1"/>
</dbReference>
<organism evidence="1">
    <name type="scientific">Solanum lycopersicum</name>
    <name type="common">Tomato</name>
    <name type="synonym">Lycopersicon esculentum</name>
    <dbReference type="NCBI Taxonomy" id="4081"/>
    <lineage>
        <taxon>Eukaryota</taxon>
        <taxon>Viridiplantae</taxon>
        <taxon>Streptophyta</taxon>
        <taxon>Embryophyta</taxon>
        <taxon>Tracheophyta</taxon>
        <taxon>Spermatophyta</taxon>
        <taxon>Magnoliopsida</taxon>
        <taxon>eudicotyledons</taxon>
        <taxon>Gunneridae</taxon>
        <taxon>Pentapetalae</taxon>
        <taxon>asterids</taxon>
        <taxon>lamiids</taxon>
        <taxon>Solanales</taxon>
        <taxon>Solanaceae</taxon>
        <taxon>Solanoideae</taxon>
        <taxon>Solaneae</taxon>
        <taxon>Solanum</taxon>
        <taxon>Solanum subgen. Lycopersicon</taxon>
    </lineage>
</organism>
<reference evidence="1" key="2">
    <citation type="submission" date="2019-01" db="UniProtKB">
        <authorList>
            <consortium name="EnsemblPlants"/>
        </authorList>
    </citation>
    <scope>IDENTIFICATION</scope>
    <source>
        <strain evidence="1">cv. Heinz 1706</strain>
    </source>
</reference>
<dbReference type="AlphaFoldDB" id="A0A3Q7EBG3"/>
<dbReference type="CDD" id="cd09272">
    <property type="entry name" value="RNase_HI_RT_Ty1"/>
    <property type="match status" value="1"/>
</dbReference>
<dbReference type="PANTHER" id="PTHR11439">
    <property type="entry name" value="GAG-POL-RELATED RETROTRANSPOSON"/>
    <property type="match status" value="1"/>
</dbReference>
<dbReference type="Gramene" id="Solyc01g014531.1.1">
    <property type="protein sequence ID" value="Solyc01g014531.1.1"/>
    <property type="gene ID" value="Solyc01g014531.1"/>
</dbReference>
<name>A0A3Q7EBG3_SOLLC</name>
<keyword evidence="2" id="KW-1185">Reference proteome</keyword>
<sequence>MAFSVSLVFQFMHSPLDIHFTAVKHILRYLRGSINHGLFIPGGLIGSLTCYTDADWAVCPTTHRSTSAFASFLKQSFVSRSSAEEKYRSVAHDTSKISWLLSLLADLQIQLSFPSTIYCDNIVSSLRAKCGSKNADLLTKSLPYAQFSFLHDKLNICRDPASLEGNDKYMYS</sequence>
<evidence type="ECO:0000313" key="2">
    <source>
        <dbReference type="Proteomes" id="UP000004994"/>
    </source>
</evidence>
<proteinExistence type="predicted"/>
<dbReference type="STRING" id="4081.A0A3Q7EBG3"/>
<dbReference type="PANTHER" id="PTHR11439:SF486">
    <property type="entry name" value="RLK (RECEPTOR-LIKE KINASE) PROTEIN, PUTATIVE-RELATED"/>
    <property type="match status" value="1"/>
</dbReference>
<protein>
    <recommendedName>
        <fullName evidence="3">Reverse transcriptase Ty1/copia-type domain-containing protein</fullName>
    </recommendedName>
</protein>
<evidence type="ECO:0008006" key="3">
    <source>
        <dbReference type="Google" id="ProtNLM"/>
    </source>
</evidence>
<reference evidence="1" key="1">
    <citation type="journal article" date="2012" name="Nature">
        <title>The tomato genome sequence provides insights into fleshy fruit evolution.</title>
        <authorList>
            <consortium name="Tomato Genome Consortium"/>
        </authorList>
    </citation>
    <scope>NUCLEOTIDE SEQUENCE [LARGE SCALE GENOMIC DNA]</scope>
    <source>
        <strain evidence="1">cv. Heinz 1706</strain>
    </source>
</reference>
<dbReference type="InParanoid" id="A0A3Q7EBG3"/>
<dbReference type="OMA" id="HMEIDIF"/>
<dbReference type="EnsemblPlants" id="Solyc01g014531.1.1">
    <property type="protein sequence ID" value="Solyc01g014531.1.1"/>
    <property type="gene ID" value="Solyc01g014531.1"/>
</dbReference>